<evidence type="ECO:0000256" key="1">
    <source>
        <dbReference type="SAM" id="SignalP"/>
    </source>
</evidence>
<keyword evidence="1" id="KW-0732">Signal</keyword>
<reference evidence="3" key="1">
    <citation type="submission" date="2021-11" db="EMBL/GenBank/DDBJ databases">
        <title>BS-T2-15 a new species belonging to the Comamonadaceae family isolated from the soil of a French oak forest.</title>
        <authorList>
            <person name="Mieszkin S."/>
            <person name="Alain K."/>
        </authorList>
    </citation>
    <scope>NUCLEOTIDE SEQUENCE</scope>
    <source>
        <strain evidence="3">BS-T2-15</strain>
    </source>
</reference>
<accession>A0A9X2C232</accession>
<feature type="chain" id="PRO_5040758881" evidence="1">
    <location>
        <begin position="25"/>
        <end position="899"/>
    </location>
</feature>
<keyword evidence="4" id="KW-1185">Reference proteome</keyword>
<dbReference type="Gene3D" id="2.60.40.1080">
    <property type="match status" value="2"/>
</dbReference>
<dbReference type="InterPro" id="IPR011043">
    <property type="entry name" value="Gal_Oxase/kelch_b-propeller"/>
</dbReference>
<protein>
    <submittedName>
        <fullName evidence="3">Ig-like domain-containing protein</fullName>
    </submittedName>
</protein>
<feature type="signal peptide" evidence="1">
    <location>
        <begin position="1"/>
        <end position="24"/>
    </location>
</feature>
<dbReference type="RefSeq" id="WP_275685545.1">
    <property type="nucleotide sequence ID" value="NZ_JAJLJH010000015.1"/>
</dbReference>
<name>A0A9X2C232_9BURK</name>
<dbReference type="Pfam" id="PF02368">
    <property type="entry name" value="Big_2"/>
    <property type="match status" value="1"/>
</dbReference>
<dbReference type="EMBL" id="JAJLJH010000015">
    <property type="protein sequence ID" value="MCK9689493.1"/>
    <property type="molecule type" value="Genomic_DNA"/>
</dbReference>
<evidence type="ECO:0000313" key="4">
    <source>
        <dbReference type="Proteomes" id="UP001139353"/>
    </source>
</evidence>
<dbReference type="InterPro" id="IPR003343">
    <property type="entry name" value="Big_2"/>
</dbReference>
<sequence>MPLRRLKSAPFAALALALSALLTACGGGSPGGSTTTVPPAATYTAASGVAQKGPMTAGSTVTARELGLNLSATGNQYTYATTSMGAFTPSDKYASALLAVTATGTYADEVTGAASDGPVTLKSYANLGTETVLNVNVLTTLAFTRINTLLNTNGMSFADARAQAEREVLATFGVVLGASPGAFGSLDASADTDGGHLLAALSSVVVQGRTSAQVNALLATLQADIASNGANVASADRQPLVLSAQALDLAKVAANLSAIYGKPVDANALAQWLDQDGDGVIAHDEFRVDDATPASSFALPADFVAARAGMAVTTTAGQLVVNGTAVTGAATWKAGDTVALAAPATLPDGVLKAYLQAGGTRVARVTFVKGLTAIAIAPTSGALPLGISQRFTATGTYADGHTADVSDSVTWTSSAPAVADIGAASGLADALTLGATTITASSGTASGTLSLHTVAATIQSMVVAPATLQTGVGITRRFTATGTFSDGSVADVTSSATWATQTAGVASVSNGAASGLAIGTTSVTATLGTVAASASVAVTTNTWTAAPPMPTERVAGHTATLLTGGKLLVAGGVKSAGAGTAAADVFDPVALTWTSVAPMNVMRSSHAATLLADGRVLVTGGSTVSSTAAKGYVNNASAEIYDPVTNTWTATPPMGAARSHHTATLLPDGKVLVVGGENAQYLVEPTAEIYDPVANTWSAPRSQPIARRSQHTATPLPSGLVLIAGGFDIVNGLLTPLTSAELYDPVLHTTTSTDSHGVTTALVTGGQDFTATTPMAFTHYGHSATRLADGRVVVVGGNTTQTEIYDPVAGGWTTQGATAATHTSHGAVLLADGRILVAGGTQFAQPAAELFDPASGVWTAAATMLVTRSNPTATLMPDGSVMVCGGALDSAGVDCETWW</sequence>
<dbReference type="InterPro" id="IPR006652">
    <property type="entry name" value="Kelch_1"/>
</dbReference>
<dbReference type="PROSITE" id="PS51257">
    <property type="entry name" value="PROKAR_LIPOPROTEIN"/>
    <property type="match status" value="1"/>
</dbReference>
<evidence type="ECO:0000313" key="3">
    <source>
        <dbReference type="EMBL" id="MCK9689493.1"/>
    </source>
</evidence>
<dbReference type="InterPro" id="IPR015915">
    <property type="entry name" value="Kelch-typ_b-propeller"/>
</dbReference>
<evidence type="ECO:0000259" key="2">
    <source>
        <dbReference type="SMART" id="SM00635"/>
    </source>
</evidence>
<dbReference type="SMART" id="SM00612">
    <property type="entry name" value="Kelch"/>
    <property type="match status" value="5"/>
</dbReference>
<dbReference type="Gene3D" id="2.120.10.80">
    <property type="entry name" value="Kelch-type beta propeller"/>
    <property type="match status" value="2"/>
</dbReference>
<feature type="domain" description="BIG2" evidence="2">
    <location>
        <begin position="457"/>
        <end position="537"/>
    </location>
</feature>
<dbReference type="PANTHER" id="PTHR45632">
    <property type="entry name" value="LD33804P"/>
    <property type="match status" value="1"/>
</dbReference>
<feature type="domain" description="BIG2" evidence="2">
    <location>
        <begin position="370"/>
        <end position="452"/>
    </location>
</feature>
<dbReference type="SUPFAM" id="SSF50965">
    <property type="entry name" value="Galactose oxidase, central domain"/>
    <property type="match status" value="1"/>
</dbReference>
<dbReference type="Gene3D" id="2.130.10.80">
    <property type="entry name" value="Galactose oxidase/kelch, beta-propeller"/>
    <property type="match status" value="1"/>
</dbReference>
<dbReference type="Proteomes" id="UP001139353">
    <property type="component" value="Unassembled WGS sequence"/>
</dbReference>
<dbReference type="Pfam" id="PF24681">
    <property type="entry name" value="Kelch_KLHDC2_KLHL20_DRC7"/>
    <property type="match status" value="1"/>
</dbReference>
<dbReference type="PANTHER" id="PTHR45632:SF26">
    <property type="entry name" value="BTB DOMAIN-CONTAINING PROTEIN"/>
    <property type="match status" value="1"/>
</dbReference>
<dbReference type="AlphaFoldDB" id="A0A9X2C232"/>
<dbReference type="InterPro" id="IPR008964">
    <property type="entry name" value="Invasin/intimin_cell_adhesion"/>
</dbReference>
<proteinExistence type="predicted"/>
<dbReference type="SUPFAM" id="SSF117281">
    <property type="entry name" value="Kelch motif"/>
    <property type="match status" value="1"/>
</dbReference>
<dbReference type="InterPro" id="IPR037293">
    <property type="entry name" value="Gal_Oxidase_central_sf"/>
</dbReference>
<dbReference type="SUPFAM" id="SSF49373">
    <property type="entry name" value="Invasin/intimin cell-adhesion fragments"/>
    <property type="match status" value="1"/>
</dbReference>
<organism evidence="3 4">
    <name type="scientific">Scleromatobacter humisilvae</name>
    <dbReference type="NCBI Taxonomy" id="2897159"/>
    <lineage>
        <taxon>Bacteria</taxon>
        <taxon>Pseudomonadati</taxon>
        <taxon>Pseudomonadota</taxon>
        <taxon>Betaproteobacteria</taxon>
        <taxon>Burkholderiales</taxon>
        <taxon>Sphaerotilaceae</taxon>
        <taxon>Scleromatobacter</taxon>
    </lineage>
</organism>
<dbReference type="SMART" id="SM00635">
    <property type="entry name" value="BID_2"/>
    <property type="match status" value="2"/>
</dbReference>
<gene>
    <name evidence="3" type="ORF">LPC04_27560</name>
</gene>
<comment type="caution">
    <text evidence="3">The sequence shown here is derived from an EMBL/GenBank/DDBJ whole genome shotgun (WGS) entry which is preliminary data.</text>
</comment>